<dbReference type="Pfam" id="PF00005">
    <property type="entry name" value="ABC_tran"/>
    <property type="match status" value="1"/>
</dbReference>
<dbReference type="InterPro" id="IPR050095">
    <property type="entry name" value="ECF_ABC_transporter_ATP-bd"/>
</dbReference>
<feature type="compositionally biased region" description="Gly residues" evidence="9">
    <location>
        <begin position="346"/>
        <end position="355"/>
    </location>
</feature>
<comment type="similarity">
    <text evidence="2">Belongs to the ABC transporter superfamily.</text>
</comment>
<feature type="domain" description="ABC transporter" evidence="10">
    <location>
        <begin position="3"/>
        <end position="246"/>
    </location>
</feature>
<evidence type="ECO:0000313" key="12">
    <source>
        <dbReference type="Proteomes" id="UP000192939"/>
    </source>
</evidence>
<evidence type="ECO:0000256" key="2">
    <source>
        <dbReference type="ARBA" id="ARBA00005417"/>
    </source>
</evidence>
<keyword evidence="5" id="KW-0547">Nucleotide-binding</keyword>
<evidence type="ECO:0000256" key="8">
    <source>
        <dbReference type="ARBA" id="ARBA00023136"/>
    </source>
</evidence>
<dbReference type="InterPro" id="IPR015856">
    <property type="entry name" value="ABC_transpr_CbiO/EcfA_su"/>
</dbReference>
<reference evidence="11 12" key="1">
    <citation type="submission" date="2017-04" db="EMBL/GenBank/DDBJ databases">
        <authorList>
            <person name="Varghese N."/>
            <person name="Submissions S."/>
        </authorList>
    </citation>
    <scope>NUCLEOTIDE SEQUENCE [LARGE SCALE GENOMIC DNA]</scope>
    <source>
        <strain evidence="11 12">J12</strain>
    </source>
</reference>
<dbReference type="InterPro" id="IPR017871">
    <property type="entry name" value="ABC_transporter-like_CS"/>
</dbReference>
<evidence type="ECO:0000256" key="6">
    <source>
        <dbReference type="ARBA" id="ARBA00022840"/>
    </source>
</evidence>
<dbReference type="Proteomes" id="UP000192939">
    <property type="component" value="Unassembled WGS sequence"/>
</dbReference>
<keyword evidence="8" id="KW-0472">Membrane</keyword>
<dbReference type="SMART" id="SM00382">
    <property type="entry name" value="AAA"/>
    <property type="match status" value="1"/>
</dbReference>
<dbReference type="InterPro" id="IPR003439">
    <property type="entry name" value="ABC_transporter-like_ATP-bd"/>
</dbReference>
<evidence type="ECO:0000256" key="9">
    <source>
        <dbReference type="SAM" id="MobiDB-lite"/>
    </source>
</evidence>
<evidence type="ECO:0000256" key="5">
    <source>
        <dbReference type="ARBA" id="ARBA00022741"/>
    </source>
</evidence>
<keyword evidence="12" id="KW-1185">Reference proteome</keyword>
<dbReference type="PANTHER" id="PTHR43553">
    <property type="entry name" value="HEAVY METAL TRANSPORTER"/>
    <property type="match status" value="1"/>
</dbReference>
<evidence type="ECO:0000256" key="7">
    <source>
        <dbReference type="ARBA" id="ARBA00022967"/>
    </source>
</evidence>
<protein>
    <submittedName>
        <fullName evidence="11">Energy-coupling factor transport system ATP-binding protein</fullName>
    </submittedName>
</protein>
<dbReference type="Gene3D" id="3.40.50.300">
    <property type="entry name" value="P-loop containing nucleotide triphosphate hydrolases"/>
    <property type="match status" value="1"/>
</dbReference>
<feature type="region of interest" description="Disordered" evidence="9">
    <location>
        <begin position="325"/>
        <end position="355"/>
    </location>
</feature>
<dbReference type="CDD" id="cd03225">
    <property type="entry name" value="ABC_cobalt_CbiO_domain1"/>
    <property type="match status" value="1"/>
</dbReference>
<keyword evidence="7" id="KW-1278">Translocase</keyword>
<keyword evidence="3" id="KW-0813">Transport</keyword>
<comment type="subcellular location">
    <subcellularLocation>
        <location evidence="1">Cell membrane</location>
        <topology evidence="1">Peripheral membrane protein</topology>
    </subcellularLocation>
</comment>
<evidence type="ECO:0000256" key="4">
    <source>
        <dbReference type="ARBA" id="ARBA00022475"/>
    </source>
</evidence>
<evidence type="ECO:0000259" key="10">
    <source>
        <dbReference type="PROSITE" id="PS50893"/>
    </source>
</evidence>
<keyword evidence="4" id="KW-1003">Cell membrane</keyword>
<gene>
    <name evidence="11" type="ORF">SAMN02744124_02631</name>
</gene>
<name>A0ABY1LYT5_9BACL</name>
<dbReference type="InterPro" id="IPR003593">
    <property type="entry name" value="AAA+_ATPase"/>
</dbReference>
<feature type="compositionally biased region" description="Basic and acidic residues" evidence="9">
    <location>
        <begin position="286"/>
        <end position="306"/>
    </location>
</feature>
<organism evidence="11 12">
    <name type="scientific">Paenibacillus barengoltzii J12</name>
    <dbReference type="NCBI Taxonomy" id="935846"/>
    <lineage>
        <taxon>Bacteria</taxon>
        <taxon>Bacillati</taxon>
        <taxon>Bacillota</taxon>
        <taxon>Bacilli</taxon>
        <taxon>Bacillales</taxon>
        <taxon>Paenibacillaceae</taxon>
        <taxon>Paenibacillus</taxon>
    </lineage>
</organism>
<dbReference type="RefSeq" id="WP_016313641.1">
    <property type="nucleotide sequence ID" value="NZ_FXAE01000027.1"/>
</dbReference>
<dbReference type="PROSITE" id="PS50893">
    <property type="entry name" value="ABC_TRANSPORTER_2"/>
    <property type="match status" value="1"/>
</dbReference>
<evidence type="ECO:0000256" key="1">
    <source>
        <dbReference type="ARBA" id="ARBA00004202"/>
    </source>
</evidence>
<evidence type="ECO:0000256" key="3">
    <source>
        <dbReference type="ARBA" id="ARBA00022448"/>
    </source>
</evidence>
<dbReference type="InterPro" id="IPR027417">
    <property type="entry name" value="P-loop_NTPase"/>
</dbReference>
<evidence type="ECO:0000313" key="11">
    <source>
        <dbReference type="EMBL" id="SMF36531.1"/>
    </source>
</evidence>
<comment type="caution">
    <text evidence="11">The sequence shown here is derived from an EMBL/GenBank/DDBJ whole genome shotgun (WGS) entry which is preliminary data.</text>
</comment>
<dbReference type="EMBL" id="FXAE01000027">
    <property type="protein sequence ID" value="SMF36531.1"/>
    <property type="molecule type" value="Genomic_DNA"/>
</dbReference>
<dbReference type="PROSITE" id="PS00211">
    <property type="entry name" value="ABC_TRANSPORTER_1"/>
    <property type="match status" value="1"/>
</dbReference>
<feature type="region of interest" description="Disordered" evidence="9">
    <location>
        <begin position="286"/>
        <end position="313"/>
    </location>
</feature>
<keyword evidence="6 11" id="KW-0067">ATP-binding</keyword>
<dbReference type="SUPFAM" id="SSF52540">
    <property type="entry name" value="P-loop containing nucleoside triphosphate hydrolases"/>
    <property type="match status" value="1"/>
</dbReference>
<dbReference type="PANTHER" id="PTHR43553:SF27">
    <property type="entry name" value="ENERGY-COUPLING FACTOR TRANSPORTER ATP-BINDING PROTEIN ECFA2"/>
    <property type="match status" value="1"/>
</dbReference>
<proteinExistence type="inferred from homology"/>
<accession>A0ABY1LYT5</accession>
<dbReference type="GO" id="GO:0005524">
    <property type="term" value="F:ATP binding"/>
    <property type="evidence" value="ECO:0007669"/>
    <property type="project" value="UniProtKB-KW"/>
</dbReference>
<dbReference type="GeneID" id="43346173"/>
<sequence length="355" mass="38412">MAIQFEQVSFAYDERSLWRHHALQEVDLYLADGVFAGIAGASGSGKSTLMQHLNGILKPTGGKVHVLDVTMEAGGKAPPLRELRRRVGLVFQFPEQQLFEDTVEKDLCFGPLNFGCSLDEAKARARRALALVGLDDTFLSRNPLRLSGGQMRKVAIASVLAMEPDVIALDEPTATLDPQSRVELAEMLARLHREQGKTVIVVTHRMEEILPYAEQWIVMKDGRKSFQGSAAELVREAPRLESEGLAIPACIRYWNQAAALFGLTGEPPCLTAEALAERLARLLSDESGADRSEEQPELVGRSEERGASAGALVEGHVLEELPVPASLSVDQPVPAGRLKPILSGVSGEGGNGHAK</sequence>